<evidence type="ECO:0000313" key="6">
    <source>
        <dbReference type="Proteomes" id="UP000274082"/>
    </source>
</evidence>
<reference evidence="7" key="5">
    <citation type="submission" date="2019-02" db="EMBL/GenBank/DDBJ databases">
        <title>FDA dAtabase for Regulatory Grade micrObial Sequences (FDA-ARGOS): Supporting development and validation of Infectious Disease Dx tests.</title>
        <authorList>
            <person name="Duncan R."/>
            <person name="Fisher C."/>
            <person name="Tallon L."/>
            <person name="Sadzewicz L."/>
            <person name="Sengamalay N."/>
            <person name="Ott S."/>
            <person name="Godinez A."/>
            <person name="Nagaraj S."/>
            <person name="Vavikolanu K."/>
            <person name="Nadendla S."/>
            <person name="Aluvathingal J."/>
            <person name="Sichtig H."/>
        </authorList>
    </citation>
    <scope>NUCLEOTIDE SEQUENCE [LARGE SCALE GENOMIC DNA]</scope>
    <source>
        <strain evidence="7">FDAARGOS_361</strain>
    </source>
</reference>
<organism evidence="2 6">
    <name type="scientific">Leishmania donovani</name>
    <dbReference type="NCBI Taxonomy" id="5661"/>
    <lineage>
        <taxon>Eukaryota</taxon>
        <taxon>Discoba</taxon>
        <taxon>Euglenozoa</taxon>
        <taxon>Kinetoplastea</taxon>
        <taxon>Metakinetoplastina</taxon>
        <taxon>Trypanosomatida</taxon>
        <taxon>Trypanosomatidae</taxon>
        <taxon>Leishmaniinae</taxon>
        <taxon>Leishmania</taxon>
    </lineage>
</organism>
<evidence type="ECO:0000313" key="4">
    <source>
        <dbReference type="EMBL" id="TPP42660.1"/>
    </source>
</evidence>
<feature type="region of interest" description="Disordered" evidence="1">
    <location>
        <begin position="1"/>
        <end position="34"/>
    </location>
</feature>
<evidence type="ECO:0000313" key="3">
    <source>
        <dbReference type="EMBL" id="CBZ36508.1"/>
    </source>
</evidence>
<reference evidence="2 6" key="4">
    <citation type="journal article" date="2018" name="Sci. Rep.">
        <title>A complete Leishmania donovani reference genome identifies novel genetic variations associated with virulence.</title>
        <authorList>
            <person name="Lypaczewski P."/>
            <person name="Hoshizaki J."/>
            <person name="Zhang W.-W."/>
            <person name="McCall L.-I."/>
            <person name="Torcivia-Rodriguez J."/>
            <person name="Simonyan V."/>
            <person name="Kaur A."/>
            <person name="Dewar K."/>
            <person name="Matlashewski G."/>
        </authorList>
    </citation>
    <scope>NUCLEOTIDE SEQUENCE [LARGE SCALE GENOMIC DNA]</scope>
    <source>
        <strain evidence="2 6">LdCL</strain>
    </source>
</reference>
<dbReference type="Proteomes" id="UP000274082">
    <property type="component" value="Chromosome 31"/>
</dbReference>
<accession>A0A3Q8IJY9</accession>
<dbReference type="EMBL" id="FR799618">
    <property type="protein sequence ID" value="CBZ36508.1"/>
    <property type="molecule type" value="Genomic_DNA"/>
</dbReference>
<feature type="region of interest" description="Disordered" evidence="1">
    <location>
        <begin position="174"/>
        <end position="326"/>
    </location>
</feature>
<dbReference type="KEGG" id="ldo:LDBPK_311050"/>
<reference evidence="3" key="2">
    <citation type="submission" date="2011-01" db="EMBL/GenBank/DDBJ databases">
        <authorList>
            <person name="Zhao B.P."/>
            <person name="Ren Z.A."/>
            <person name="Li C.D."/>
        </authorList>
    </citation>
    <scope>NUCLEOTIDE SEQUENCE</scope>
    <source>
        <strain evidence="3">BPK282A1</strain>
    </source>
</reference>
<dbReference type="RefSeq" id="XP_003863197.1">
    <property type="nucleotide sequence ID" value="XM_003863149.1"/>
</dbReference>
<dbReference type="VEuPathDB" id="TriTrypDB:LdBPK_311050.1"/>
<dbReference type="Proteomes" id="UP000008980">
    <property type="component" value="Chromosome 31"/>
</dbReference>
<evidence type="ECO:0000256" key="1">
    <source>
        <dbReference type="SAM" id="MobiDB-lite"/>
    </source>
</evidence>
<gene>
    <name evidence="4" type="ORF">CGC21_11725</name>
    <name evidence="3" type="ORF">LDBPK_311050</name>
    <name evidence="2" type="ORF">LdCL_310017100</name>
</gene>
<dbReference type="EMBL" id="CP029530">
    <property type="protein sequence ID" value="AYU81300.1"/>
    <property type="molecule type" value="Genomic_DNA"/>
</dbReference>
<feature type="region of interest" description="Disordered" evidence="1">
    <location>
        <begin position="343"/>
        <end position="384"/>
    </location>
</feature>
<evidence type="ECO:0000313" key="5">
    <source>
        <dbReference type="Proteomes" id="UP000008980"/>
    </source>
</evidence>
<evidence type="ECO:0000313" key="7">
    <source>
        <dbReference type="Proteomes" id="UP000318447"/>
    </source>
</evidence>
<dbReference type="AlphaFoldDB" id="A0A3Q8IJY9"/>
<feature type="compositionally biased region" description="Basic and acidic residues" evidence="1">
    <location>
        <begin position="240"/>
        <end position="250"/>
    </location>
</feature>
<evidence type="ECO:0000313" key="2">
    <source>
        <dbReference type="EMBL" id="AYU81300.1"/>
    </source>
</evidence>
<feature type="compositionally biased region" description="Low complexity" evidence="1">
    <location>
        <begin position="181"/>
        <end position="196"/>
    </location>
</feature>
<feature type="compositionally biased region" description="Low complexity" evidence="1">
    <location>
        <begin position="266"/>
        <end position="326"/>
    </location>
</feature>
<dbReference type="VEuPathDB" id="TriTrypDB:LDHU3_31.1760"/>
<dbReference type="Proteomes" id="UP000318447">
    <property type="component" value="Unassembled WGS sequence"/>
</dbReference>
<dbReference type="GeneID" id="13385916"/>
<dbReference type="OrthoDB" id="268045at2759"/>
<proteinExistence type="predicted"/>
<keyword evidence="6" id="KW-1185">Reference proteome</keyword>
<dbReference type="OMA" id="GRSHCME"/>
<protein>
    <submittedName>
        <fullName evidence="2">Uncharacterized protein</fullName>
    </submittedName>
</protein>
<reference evidence="4" key="6">
    <citation type="submission" date="2019-02" db="EMBL/GenBank/DDBJ databases">
        <title>FDA dAtabase for Regulatory Grade micrObial Sequences (FDA-ARGOS): Supporting development and validation of Infectious Disease Dx tests.</title>
        <authorList>
            <person name="Duncan R."/>
            <person name="Fisher C."/>
            <person name="Tallon L.J."/>
            <person name="Sadzewicz L."/>
            <person name="Sengamalay N."/>
            <person name="Ott S."/>
            <person name="Godinez A."/>
            <person name="Nagaraj S."/>
            <person name="Nadendla S."/>
            <person name="Sichtig H."/>
        </authorList>
    </citation>
    <scope>NUCLEOTIDE SEQUENCE</scope>
    <source>
        <strain evidence="4">FDAARGOS_361</strain>
    </source>
</reference>
<accession>E9BMN0</accession>
<reference evidence="5" key="3">
    <citation type="submission" date="2011-02" db="EMBL/GenBank/DDBJ databases">
        <title>Whole genome sequencing of Leishmania donovani clinical lines reveals dynamic variation related to drug resistance.</title>
        <authorList>
            <person name="Downing T."/>
            <person name="Imamura H."/>
            <person name="Sanders M."/>
            <person name="Decuypere S."/>
            <person name="Hertz-Fowler C."/>
            <person name="Clark T.G."/>
            <person name="Rijal S."/>
            <person name="Sundar S."/>
            <person name="Quail M.A."/>
            <person name="De Doncker S."/>
            <person name="Maes I."/>
            <person name="Vanaerschot M."/>
            <person name="Stark O."/>
            <person name="Schonian G."/>
            <person name="Dujardin J.C."/>
            <person name="Berriman M."/>
        </authorList>
    </citation>
    <scope>NUCLEOTIDE SEQUENCE [LARGE SCALE GENOMIC DNA]</scope>
    <source>
        <strain evidence="5">BPK282A1</strain>
    </source>
</reference>
<name>A0A3Q8IJY9_LEIDO</name>
<dbReference type="EMBL" id="RHLC01000006">
    <property type="protein sequence ID" value="TPP42660.1"/>
    <property type="molecule type" value="Genomic_DNA"/>
</dbReference>
<dbReference type="VEuPathDB" id="TriTrypDB:LdCL_310017100"/>
<feature type="compositionally biased region" description="Polar residues" evidence="1">
    <location>
        <begin position="217"/>
        <end position="232"/>
    </location>
</feature>
<reference evidence="3 5" key="1">
    <citation type="journal article" date="2011" name="Genome Res.">
        <title>Whole genome sequencing of multiple Leishmania donovani clinical isolates provides insights into population structure and mechanisms of drug resistance.</title>
        <authorList>
            <person name="Downing T."/>
            <person name="Imamura H."/>
            <person name="Decuypere S."/>
            <person name="Clark T.G."/>
            <person name="Coombs G.H."/>
            <person name="Cotton J.A."/>
            <person name="Hilley J.D."/>
            <person name="de Doncker S."/>
            <person name="Maes I."/>
            <person name="Mottram J.C."/>
            <person name="Quail M.A."/>
            <person name="Rijal S."/>
            <person name="Sanders M."/>
            <person name="Schonian G."/>
            <person name="Stark O."/>
            <person name="Sundar S."/>
            <person name="Vanaerschot M."/>
            <person name="Hertz-Fowler C."/>
            <person name="Dujardin J.C."/>
            <person name="Berriman M."/>
        </authorList>
    </citation>
    <scope>NUCLEOTIDE SEQUENCE [LARGE SCALE GENOMIC DNA]</scope>
    <source>
        <strain evidence="3 5">BPK282A1</strain>
    </source>
</reference>
<sequence length="384" mass="38620">MSAVAHEFETPAEVSPAGQNGINMTAGPPAREDGFSVSATELASKAHPNRAIQSTVSVPHTRILSRPSAGGLHFSDAGRTAAAGSANGGKSHAVPYEGTVVHPSSRGRVSRSGAGAGAAASAAEAKAVMQLAAEKAKAAEAQSPQETTAADHTVMAARGKKRVPGPHLKHARLQKAHESYATVAAASDSGAGAVKTASRRRRRNGNTAGAEGRRPPHSQTAGQGTVKATNPKKTVRVSKKTQDENGRSHCMEPAASSQGSAKRKTAAATTAEAAAAAKGSPKQKPAKKAIPAAAAATTNAKSAEHGAAAQSQTEKSAAAAEAPADQACADKKNIVEEATAEVDGVLSAPAGEKEAAAAAKHADPEATDAKEEPAEQPEEDATEL</sequence>
<feature type="compositionally biased region" description="Basic and acidic residues" evidence="1">
    <location>
        <begin position="351"/>
        <end position="373"/>
    </location>
</feature>
<feature type="compositionally biased region" description="Acidic residues" evidence="1">
    <location>
        <begin position="374"/>
        <end position="384"/>
    </location>
</feature>